<feature type="transmembrane region" description="Helical" evidence="1">
    <location>
        <begin position="7"/>
        <end position="24"/>
    </location>
</feature>
<feature type="transmembrane region" description="Helical" evidence="1">
    <location>
        <begin position="83"/>
        <end position="102"/>
    </location>
</feature>
<dbReference type="Proteomes" id="UP000390336">
    <property type="component" value="Chromosome 1"/>
</dbReference>
<keyword evidence="1" id="KW-0812">Transmembrane</keyword>
<evidence type="ECO:0000313" key="4">
    <source>
        <dbReference type="Proteomes" id="UP000272136"/>
    </source>
</evidence>
<feature type="transmembrane region" description="Helical" evidence="1">
    <location>
        <begin position="142"/>
        <end position="168"/>
    </location>
</feature>
<dbReference type="AlphaFoldDB" id="A0AAP9GE60"/>
<evidence type="ECO:0000313" key="2">
    <source>
        <dbReference type="EMBL" id="AYO15862.1"/>
    </source>
</evidence>
<reference evidence="2 4" key="2">
    <citation type="submission" date="2018-10" db="EMBL/GenBank/DDBJ databases">
        <title>Whole Genome of Vibrio owensii strain 170502, isolated from Acute Hepatopancreatic Necrosis Disease (AHPND) shrimp.</title>
        <authorList>
            <person name="Yan M."/>
            <person name="Wang X."/>
            <person name="Wang Y."/>
        </authorList>
    </citation>
    <scope>NUCLEOTIDE SEQUENCE [LARGE SCALE GENOMIC DNA]</scope>
    <source>
        <strain evidence="2 4">1700302</strain>
    </source>
</reference>
<feature type="transmembrane region" description="Helical" evidence="1">
    <location>
        <begin position="376"/>
        <end position="393"/>
    </location>
</feature>
<protein>
    <submittedName>
        <fullName evidence="3">Oligosaccharide repeat unit polymerase</fullName>
    </submittedName>
</protein>
<keyword evidence="1" id="KW-0472">Membrane</keyword>
<dbReference type="EMBL" id="CP033137">
    <property type="protein sequence ID" value="AYO15862.1"/>
    <property type="molecule type" value="Genomic_DNA"/>
</dbReference>
<feature type="transmembrane region" description="Helical" evidence="1">
    <location>
        <begin position="348"/>
        <end position="370"/>
    </location>
</feature>
<dbReference type="RefSeq" id="WP_054823073.1">
    <property type="nucleotide sequence ID" value="NZ_CP033137.1"/>
</dbReference>
<dbReference type="EMBL" id="CP045859">
    <property type="protein sequence ID" value="QGH48486.1"/>
    <property type="molecule type" value="Genomic_DNA"/>
</dbReference>
<evidence type="ECO:0000313" key="5">
    <source>
        <dbReference type="Proteomes" id="UP000390336"/>
    </source>
</evidence>
<accession>A0AAP9GE60</accession>
<feature type="transmembrane region" description="Helical" evidence="1">
    <location>
        <begin position="44"/>
        <end position="62"/>
    </location>
</feature>
<proteinExistence type="predicted"/>
<evidence type="ECO:0000313" key="3">
    <source>
        <dbReference type="EMBL" id="QGH48486.1"/>
    </source>
</evidence>
<gene>
    <name evidence="3" type="primary">wzy</name>
    <name evidence="3" type="ORF">APZ19_15870</name>
    <name evidence="2" type="ORF">D0812_16190</name>
</gene>
<name>A0AAP9GE60_9VIBR</name>
<feature type="transmembrane region" description="Helical" evidence="1">
    <location>
        <begin position="114"/>
        <end position="135"/>
    </location>
</feature>
<keyword evidence="1" id="KW-1133">Transmembrane helix</keyword>
<reference evidence="3 5" key="1">
    <citation type="journal article" date="2015" name="Genome Announc.">
        <title>Draft Genome Sequence of Vibrio owensii Strain SH-14, Which Causes Shrimp Acute Hepatopancreatic Necrosis Disease.</title>
        <authorList>
            <person name="Liu L."/>
            <person name="Xiao J."/>
            <person name="Xia X."/>
            <person name="Pan Y."/>
            <person name="Yan S."/>
            <person name="Wang Y."/>
        </authorList>
    </citation>
    <scope>NUCLEOTIDE SEQUENCE [LARGE SCALE GENOMIC DNA]</scope>
    <source>
        <strain evidence="3 5">SH14</strain>
    </source>
</reference>
<organism evidence="3 5">
    <name type="scientific">Vibrio owensii</name>
    <dbReference type="NCBI Taxonomy" id="696485"/>
    <lineage>
        <taxon>Bacteria</taxon>
        <taxon>Pseudomonadati</taxon>
        <taxon>Pseudomonadota</taxon>
        <taxon>Gammaproteobacteria</taxon>
        <taxon>Vibrionales</taxon>
        <taxon>Vibrionaceae</taxon>
        <taxon>Vibrio</taxon>
    </lineage>
</organism>
<reference evidence="3" key="3">
    <citation type="submission" date="2019-11" db="EMBL/GenBank/DDBJ databases">
        <title>Complete genome sequence of Vibrio owensii SH-14 isolated from shrimp with acute hepatopancreatic necrosis diease.</title>
        <authorList>
            <person name="Liang X."/>
            <person name="Wang Y."/>
        </authorList>
    </citation>
    <scope>NUCLEOTIDE SEQUENCE</scope>
    <source>
        <strain evidence="3">SH14</strain>
    </source>
</reference>
<dbReference type="NCBIfam" id="NF033860">
    <property type="entry name" value="Wzy_O6_O28"/>
    <property type="match status" value="1"/>
</dbReference>
<feature type="transmembrane region" description="Helical" evidence="1">
    <location>
        <begin position="317"/>
        <end position="341"/>
    </location>
</feature>
<keyword evidence="4" id="KW-1185">Reference proteome</keyword>
<sequence length="404" mass="47364">MKYSRLLLGTIYLLSNIIFFFIMSSDLLLRGDFKQQVQIDQISLNIGLSLILLSFLFIFSIFSLSENSNRHKKTFQDNKKCTILDYIFASLAVLYLIGFYLGYISVFKTVSPPFWWNLSAFIIPYGYIFIIYIYYRLEHFNYISAFVSIVVILTSLVQLQTGVFIFFIPLVVEMMRKKYSYRKITTIILTGILIYPFFRHLKGVIGHFILYDGSSLSYFMDIYFTDFYDDGFLSYYFFLLSRTLERFQHLANISYVISNLDYLNSLVSNNDVFNLYFKPFSVIFDKIISLPDNALYMNALVAKTIDSTKDWNVHLGFFGGLLLSYEYLIILPVTLFIIFFVNIVSNRYLVSSVVDLHWLVVLCFVFHGWFNAYFEFFQAWLVFSIILAVSNTLKRCSFYVSSVS</sequence>
<dbReference type="Proteomes" id="UP000272136">
    <property type="component" value="Chromosome 1"/>
</dbReference>
<evidence type="ECO:0000256" key="1">
    <source>
        <dbReference type="SAM" id="Phobius"/>
    </source>
</evidence>